<comment type="catalytic activity">
    <reaction evidence="5 6">
        <text>cytidine(34) in tRNA(Ile2) + L-lysine + ATP = lysidine(34) in tRNA(Ile2) + AMP + diphosphate + H(+)</text>
        <dbReference type="Rhea" id="RHEA:43744"/>
        <dbReference type="Rhea" id="RHEA-COMP:10625"/>
        <dbReference type="Rhea" id="RHEA-COMP:10670"/>
        <dbReference type="ChEBI" id="CHEBI:15378"/>
        <dbReference type="ChEBI" id="CHEBI:30616"/>
        <dbReference type="ChEBI" id="CHEBI:32551"/>
        <dbReference type="ChEBI" id="CHEBI:33019"/>
        <dbReference type="ChEBI" id="CHEBI:82748"/>
        <dbReference type="ChEBI" id="CHEBI:83665"/>
        <dbReference type="ChEBI" id="CHEBI:456215"/>
        <dbReference type="EC" id="6.3.4.19"/>
    </reaction>
</comment>
<comment type="similarity">
    <text evidence="6">Belongs to the tRNA(Ile)-lysidine synthase family.</text>
</comment>
<evidence type="ECO:0000256" key="3">
    <source>
        <dbReference type="ARBA" id="ARBA00022741"/>
    </source>
</evidence>
<proteinExistence type="inferred from homology"/>
<evidence type="ECO:0000313" key="9">
    <source>
        <dbReference type="Proteomes" id="UP000321567"/>
    </source>
</evidence>
<evidence type="ECO:0000256" key="6">
    <source>
        <dbReference type="HAMAP-Rule" id="MF_01161"/>
    </source>
</evidence>
<comment type="function">
    <text evidence="6">Ligates lysine onto the cytidine present at position 34 of the AUA codon-specific tRNA(Ile) that contains the anticodon CAU, in an ATP-dependent manner. Cytidine is converted to lysidine, thus changing the amino acid specificity of the tRNA from methionine to isoleucine.</text>
</comment>
<comment type="subcellular location">
    <subcellularLocation>
        <location evidence="6">Cytoplasm</location>
    </subcellularLocation>
</comment>
<keyword evidence="4 6" id="KW-0067">ATP-binding</keyword>
<evidence type="ECO:0000256" key="5">
    <source>
        <dbReference type="ARBA" id="ARBA00048539"/>
    </source>
</evidence>
<dbReference type="InterPro" id="IPR011063">
    <property type="entry name" value="TilS/TtcA_N"/>
</dbReference>
<feature type="binding site" evidence="6">
    <location>
        <begin position="40"/>
        <end position="45"/>
    </location>
    <ligand>
        <name>ATP</name>
        <dbReference type="ChEBI" id="CHEBI:30616"/>
    </ligand>
</feature>
<keyword evidence="9" id="KW-1185">Reference proteome</keyword>
<dbReference type="PANTHER" id="PTHR43033:SF5">
    <property type="entry name" value="TRNA(ILE)-LYSIDINE SYNTHETASE"/>
    <property type="match status" value="1"/>
</dbReference>
<dbReference type="InterPro" id="IPR012795">
    <property type="entry name" value="tRNA_Ile_lys_synt_N"/>
</dbReference>
<feature type="domain" description="tRNA(Ile)-lysidine/2-thiocytidine synthase N-terminal" evidence="7">
    <location>
        <begin position="35"/>
        <end position="213"/>
    </location>
</feature>
<evidence type="ECO:0000256" key="1">
    <source>
        <dbReference type="ARBA" id="ARBA00022598"/>
    </source>
</evidence>
<dbReference type="CDD" id="cd01992">
    <property type="entry name" value="TilS_N"/>
    <property type="match status" value="1"/>
</dbReference>
<dbReference type="Pfam" id="PF01171">
    <property type="entry name" value="ATP_bind_3"/>
    <property type="match status" value="1"/>
</dbReference>
<protein>
    <recommendedName>
        <fullName evidence="6">tRNA(Ile)-lysidine synthase</fullName>
        <ecNumber evidence="6">6.3.4.19</ecNumber>
    </recommendedName>
    <alternativeName>
        <fullName evidence="6">tRNA(Ile)-2-lysyl-cytidine synthase</fullName>
    </alternativeName>
    <alternativeName>
        <fullName evidence="6">tRNA(Ile)-lysidine synthetase</fullName>
    </alternativeName>
</protein>
<gene>
    <name evidence="6 8" type="primary">tilS</name>
    <name evidence="8" type="ORF">ROR02_08010</name>
</gene>
<keyword evidence="3 6" id="KW-0547">Nucleotide-binding</keyword>
<evidence type="ECO:0000313" key="8">
    <source>
        <dbReference type="EMBL" id="GEO80670.1"/>
    </source>
</evidence>
<comment type="domain">
    <text evidence="6">The N-terminal region contains the highly conserved SGGXDS motif, predicted to be a P-loop motif involved in ATP binding.</text>
</comment>
<dbReference type="InterPro" id="IPR012094">
    <property type="entry name" value="tRNA_Ile_lys_synt"/>
</dbReference>
<dbReference type="GO" id="GO:0005737">
    <property type="term" value="C:cytoplasm"/>
    <property type="evidence" value="ECO:0007669"/>
    <property type="project" value="UniProtKB-SubCell"/>
</dbReference>
<sequence length="482" mass="50123">MPARASAGPAAVPIDSAAFARLMAPLGPFEPAPALAVGVSGGVDSVVLLALAIEWARARGGLVLALCVDHGLRPAARAEAARVVALAARLGAQALVLTRPDPPPPAALQAEARAFRLRALLDACAGHGVLHLLLAHHQGDQAETVLQRLARGSGPDGLAAMAPVTLRPQARILRPFLGLPKAALIATAQARGLDWDEDPSNANPAFERVRWRQALPDLGRLGLSAPALARVAARAGHERSARAERLGRALAWMVTDAGPGWLRLARAALPSPSDAPFRTDDRVAALAWAAASLAGRAWSADPRALLPLLAAPPAPGHAVARAGCLWRAEGADHLMVCRECRGLERVAHPLRPGQTLVWDGRFRVTVPGPGVAVVGLGHRLPPVTAPALPEALPPLPLRAKLPPLPLRATLPALVADTPDIAPVRRPLLAVPGLGWVNTPALTALWGADMGLEALEATFAPLLPLSPAALRVEAAPDAPYIPR</sequence>
<reference evidence="8 9" key="1">
    <citation type="submission" date="2019-07" db="EMBL/GenBank/DDBJ databases">
        <title>Whole genome shotgun sequence of Rhodospirillum oryzae NBRC 107573.</title>
        <authorList>
            <person name="Hosoyama A."/>
            <person name="Uohara A."/>
            <person name="Ohji S."/>
            <person name="Ichikawa N."/>
        </authorList>
    </citation>
    <scope>NUCLEOTIDE SEQUENCE [LARGE SCALE GENOMIC DNA]</scope>
    <source>
        <strain evidence="8 9">NBRC 107573</strain>
    </source>
</reference>
<comment type="caution">
    <text evidence="8">The sequence shown here is derived from an EMBL/GenBank/DDBJ whole genome shotgun (WGS) entry which is preliminary data.</text>
</comment>
<name>A0A512H5L9_9PROT</name>
<dbReference type="HAMAP" id="MF_01161">
    <property type="entry name" value="tRNA_Ile_lys_synt"/>
    <property type="match status" value="1"/>
</dbReference>
<keyword evidence="6" id="KW-0963">Cytoplasm</keyword>
<dbReference type="EMBL" id="BJZO01000014">
    <property type="protein sequence ID" value="GEO80670.1"/>
    <property type="molecule type" value="Genomic_DNA"/>
</dbReference>
<dbReference type="GO" id="GO:0006400">
    <property type="term" value="P:tRNA modification"/>
    <property type="evidence" value="ECO:0007669"/>
    <property type="project" value="UniProtKB-UniRule"/>
</dbReference>
<evidence type="ECO:0000256" key="4">
    <source>
        <dbReference type="ARBA" id="ARBA00022840"/>
    </source>
</evidence>
<evidence type="ECO:0000256" key="2">
    <source>
        <dbReference type="ARBA" id="ARBA00022694"/>
    </source>
</evidence>
<keyword evidence="2 6" id="KW-0819">tRNA processing</keyword>
<dbReference type="OrthoDB" id="9807403at2"/>
<dbReference type="SUPFAM" id="SSF52402">
    <property type="entry name" value="Adenine nucleotide alpha hydrolases-like"/>
    <property type="match status" value="1"/>
</dbReference>
<dbReference type="AlphaFoldDB" id="A0A512H5L9"/>
<dbReference type="PANTHER" id="PTHR43033">
    <property type="entry name" value="TRNA(ILE)-LYSIDINE SYNTHASE-RELATED"/>
    <property type="match status" value="1"/>
</dbReference>
<organism evidence="8 9">
    <name type="scientific">Pararhodospirillum oryzae</name>
    <dbReference type="NCBI Taxonomy" id="478448"/>
    <lineage>
        <taxon>Bacteria</taxon>
        <taxon>Pseudomonadati</taxon>
        <taxon>Pseudomonadota</taxon>
        <taxon>Alphaproteobacteria</taxon>
        <taxon>Rhodospirillales</taxon>
        <taxon>Rhodospirillaceae</taxon>
        <taxon>Pararhodospirillum</taxon>
    </lineage>
</organism>
<keyword evidence="1 6" id="KW-0436">Ligase</keyword>
<dbReference type="GO" id="GO:0032267">
    <property type="term" value="F:tRNA(Ile)-lysidine synthase activity"/>
    <property type="evidence" value="ECO:0007669"/>
    <property type="project" value="UniProtKB-EC"/>
</dbReference>
<dbReference type="Gene3D" id="3.40.50.620">
    <property type="entry name" value="HUPs"/>
    <property type="match status" value="1"/>
</dbReference>
<accession>A0A512H5L9</accession>
<dbReference type="EC" id="6.3.4.19" evidence="6"/>
<evidence type="ECO:0000259" key="7">
    <source>
        <dbReference type="Pfam" id="PF01171"/>
    </source>
</evidence>
<dbReference type="NCBIfam" id="TIGR02432">
    <property type="entry name" value="lysidine_TilS_N"/>
    <property type="match status" value="1"/>
</dbReference>
<dbReference type="InterPro" id="IPR014729">
    <property type="entry name" value="Rossmann-like_a/b/a_fold"/>
</dbReference>
<dbReference type="GO" id="GO:0005524">
    <property type="term" value="F:ATP binding"/>
    <property type="evidence" value="ECO:0007669"/>
    <property type="project" value="UniProtKB-UniRule"/>
</dbReference>
<dbReference type="RefSeq" id="WP_147162724.1">
    <property type="nucleotide sequence ID" value="NZ_BJZO01000014.1"/>
</dbReference>
<dbReference type="Proteomes" id="UP000321567">
    <property type="component" value="Unassembled WGS sequence"/>
</dbReference>